<accession>A0A517MGG4</accession>
<dbReference type="PROSITE" id="PS00670">
    <property type="entry name" value="D_2_HYDROXYACID_DH_2"/>
    <property type="match status" value="1"/>
</dbReference>
<evidence type="ECO:0000256" key="2">
    <source>
        <dbReference type="ARBA" id="ARBA00023002"/>
    </source>
</evidence>
<proteinExistence type="inferred from homology"/>
<reference evidence="7 8" key="1">
    <citation type="submission" date="2019-02" db="EMBL/GenBank/DDBJ databases">
        <title>Deep-cultivation of Planctomycetes and their phenomic and genomic characterization uncovers novel biology.</title>
        <authorList>
            <person name="Wiegand S."/>
            <person name="Jogler M."/>
            <person name="Boedeker C."/>
            <person name="Pinto D."/>
            <person name="Vollmers J."/>
            <person name="Rivas-Marin E."/>
            <person name="Kohn T."/>
            <person name="Peeters S.H."/>
            <person name="Heuer A."/>
            <person name="Rast P."/>
            <person name="Oberbeckmann S."/>
            <person name="Bunk B."/>
            <person name="Jeske O."/>
            <person name="Meyerdierks A."/>
            <person name="Storesund J.E."/>
            <person name="Kallscheuer N."/>
            <person name="Luecker S."/>
            <person name="Lage O.M."/>
            <person name="Pohl T."/>
            <person name="Merkel B.J."/>
            <person name="Hornburger P."/>
            <person name="Mueller R.-W."/>
            <person name="Bruemmer F."/>
            <person name="Labrenz M."/>
            <person name="Spormann A.M."/>
            <person name="Op den Camp H."/>
            <person name="Overmann J."/>
            <person name="Amann R."/>
            <person name="Jetten M.S.M."/>
            <person name="Mascher T."/>
            <person name="Medema M.H."/>
            <person name="Devos D.P."/>
            <person name="Kaster A.-K."/>
            <person name="Ovreas L."/>
            <person name="Rohde M."/>
            <person name="Galperin M.Y."/>
            <person name="Jogler C."/>
        </authorList>
    </citation>
    <scope>NUCLEOTIDE SEQUENCE [LARGE SCALE GENOMIC DNA]</scope>
    <source>
        <strain evidence="7 8">FF011L</strain>
    </source>
</reference>
<dbReference type="CDD" id="cd12183">
    <property type="entry name" value="LDH_like_2"/>
    <property type="match status" value="1"/>
</dbReference>
<keyword evidence="2 4" id="KW-0560">Oxidoreductase</keyword>
<dbReference type="PANTHER" id="PTHR43026:SF1">
    <property type="entry name" value="2-HYDROXYACID DEHYDROGENASE HOMOLOG 1-RELATED"/>
    <property type="match status" value="1"/>
</dbReference>
<evidence type="ECO:0000313" key="7">
    <source>
        <dbReference type="EMBL" id="QDS93974.1"/>
    </source>
</evidence>
<dbReference type="Pfam" id="PF00389">
    <property type="entry name" value="2-Hacid_dh"/>
    <property type="match status" value="1"/>
</dbReference>
<dbReference type="OrthoDB" id="277029at2"/>
<dbReference type="InterPro" id="IPR029753">
    <property type="entry name" value="D-isomer_DH_CS"/>
</dbReference>
<dbReference type="AlphaFoldDB" id="A0A517MGG4"/>
<keyword evidence="8" id="KW-1185">Reference proteome</keyword>
<evidence type="ECO:0000259" key="5">
    <source>
        <dbReference type="Pfam" id="PF00389"/>
    </source>
</evidence>
<feature type="domain" description="D-isomer specific 2-hydroxyacid dehydrogenase catalytic" evidence="5">
    <location>
        <begin position="4"/>
        <end position="328"/>
    </location>
</feature>
<comment type="similarity">
    <text evidence="1 4">Belongs to the D-isomer specific 2-hydroxyacid dehydrogenase family.</text>
</comment>
<evidence type="ECO:0000256" key="4">
    <source>
        <dbReference type="RuleBase" id="RU003719"/>
    </source>
</evidence>
<keyword evidence="3" id="KW-0520">NAD</keyword>
<dbReference type="InterPro" id="IPR006139">
    <property type="entry name" value="D-isomer_2_OHA_DH_cat_dom"/>
</dbReference>
<dbReference type="SUPFAM" id="SSF52283">
    <property type="entry name" value="Formate/glycerate dehydrogenase catalytic domain-like"/>
    <property type="match status" value="1"/>
</dbReference>
<sequence length="333" mass="36271">MKIIVYSTKPYDRRFLDEAVQSSNHSLTFLETRLTAATVKLAAGHDVVCAFVNDELDEGILKSLADMGIHLIALRCAGFNNVDLTAAKKNAISVVRVPEYSPHAVAEHAVALLLALNRNIHRAYGRTRDGNFSLEGLLGFDLYGRTVGVVGTGKIGCEFAKIMNGFGCHLVGLDIHTNPECEALGMDYVQLPELLQRADVISLHCPLTPETHHLIDHDAIEQMKPDVTIINTSRGACVDTTAVIAGLKSGKIGRLGLDVYEEEADLFFEDLSDQVIPDDTLSRLLTFPNVLITGHQAFFTKEALACIAATTIQNVTDFEETGKCKNQVQPTPA</sequence>
<dbReference type="InterPro" id="IPR058205">
    <property type="entry name" value="D-LDH-like"/>
</dbReference>
<evidence type="ECO:0000256" key="1">
    <source>
        <dbReference type="ARBA" id="ARBA00005854"/>
    </source>
</evidence>
<evidence type="ECO:0000256" key="3">
    <source>
        <dbReference type="ARBA" id="ARBA00023027"/>
    </source>
</evidence>
<name>A0A517MGG4_9BACT</name>
<dbReference type="KEGG" id="rml:FF011L_27510"/>
<dbReference type="Pfam" id="PF02826">
    <property type="entry name" value="2-Hacid_dh_C"/>
    <property type="match status" value="1"/>
</dbReference>
<dbReference type="Gene3D" id="3.40.50.720">
    <property type="entry name" value="NAD(P)-binding Rossmann-like Domain"/>
    <property type="match status" value="2"/>
</dbReference>
<dbReference type="PANTHER" id="PTHR43026">
    <property type="entry name" value="2-HYDROXYACID DEHYDROGENASE HOMOLOG 1-RELATED"/>
    <property type="match status" value="1"/>
</dbReference>
<dbReference type="InterPro" id="IPR006140">
    <property type="entry name" value="D-isomer_DH_NAD-bd"/>
</dbReference>
<evidence type="ECO:0000313" key="8">
    <source>
        <dbReference type="Proteomes" id="UP000320672"/>
    </source>
</evidence>
<dbReference type="Proteomes" id="UP000320672">
    <property type="component" value="Chromosome"/>
</dbReference>
<dbReference type="GO" id="GO:0008720">
    <property type="term" value="F:D-lactate dehydrogenase (NAD+) activity"/>
    <property type="evidence" value="ECO:0007669"/>
    <property type="project" value="UniProtKB-EC"/>
</dbReference>
<evidence type="ECO:0000259" key="6">
    <source>
        <dbReference type="Pfam" id="PF02826"/>
    </source>
</evidence>
<feature type="domain" description="D-isomer specific 2-hydroxyacid dehydrogenase NAD-binding" evidence="6">
    <location>
        <begin position="110"/>
        <end position="297"/>
    </location>
</feature>
<dbReference type="RefSeq" id="WP_145352045.1">
    <property type="nucleotide sequence ID" value="NZ_CP036262.1"/>
</dbReference>
<protein>
    <submittedName>
        <fullName evidence="7">D-lactate dehydrogenase</fullName>
        <ecNumber evidence="7">1.1.1.28</ecNumber>
    </submittedName>
</protein>
<dbReference type="SUPFAM" id="SSF51735">
    <property type="entry name" value="NAD(P)-binding Rossmann-fold domains"/>
    <property type="match status" value="1"/>
</dbReference>
<organism evidence="7 8">
    <name type="scientific">Roseimaritima multifibrata</name>
    <dbReference type="NCBI Taxonomy" id="1930274"/>
    <lineage>
        <taxon>Bacteria</taxon>
        <taxon>Pseudomonadati</taxon>
        <taxon>Planctomycetota</taxon>
        <taxon>Planctomycetia</taxon>
        <taxon>Pirellulales</taxon>
        <taxon>Pirellulaceae</taxon>
        <taxon>Roseimaritima</taxon>
    </lineage>
</organism>
<gene>
    <name evidence="7" type="primary">ldhA</name>
    <name evidence="7" type="ORF">FF011L_27510</name>
</gene>
<dbReference type="GO" id="GO:0051287">
    <property type="term" value="F:NAD binding"/>
    <property type="evidence" value="ECO:0007669"/>
    <property type="project" value="InterPro"/>
</dbReference>
<dbReference type="EMBL" id="CP036262">
    <property type="protein sequence ID" value="QDS93974.1"/>
    <property type="molecule type" value="Genomic_DNA"/>
</dbReference>
<dbReference type="EC" id="1.1.1.28" evidence="7"/>
<dbReference type="InterPro" id="IPR036291">
    <property type="entry name" value="NAD(P)-bd_dom_sf"/>
</dbReference>